<evidence type="ECO:0000313" key="2">
    <source>
        <dbReference type="EMBL" id="PIA62710.1"/>
    </source>
</evidence>
<gene>
    <name evidence="2" type="ORF">AQUCO_00200615v1</name>
</gene>
<proteinExistence type="predicted"/>
<name>A0A2G5F441_AQUCA</name>
<keyword evidence="1" id="KW-0732">Signal</keyword>
<reference evidence="2 3" key="1">
    <citation type="submission" date="2017-09" db="EMBL/GenBank/DDBJ databases">
        <title>WGS assembly of Aquilegia coerulea Goldsmith.</title>
        <authorList>
            <person name="Hodges S."/>
            <person name="Kramer E."/>
            <person name="Nordborg M."/>
            <person name="Tomkins J."/>
            <person name="Borevitz J."/>
            <person name="Derieg N."/>
            <person name="Yan J."/>
            <person name="Mihaltcheva S."/>
            <person name="Hayes R.D."/>
            <person name="Rokhsar D."/>
        </authorList>
    </citation>
    <scope>NUCLEOTIDE SEQUENCE [LARGE SCALE GENOMIC DNA]</scope>
    <source>
        <strain evidence="3">cv. Goldsmith</strain>
    </source>
</reference>
<protein>
    <recommendedName>
        <fullName evidence="4">Bowman-Birk serine protease inhibitors family domain-containing protein</fullName>
    </recommendedName>
</protein>
<keyword evidence="3" id="KW-1185">Reference proteome</keyword>
<dbReference type="InParanoid" id="A0A2G5F441"/>
<dbReference type="EMBL" id="KZ305019">
    <property type="protein sequence ID" value="PIA62710.1"/>
    <property type="molecule type" value="Genomic_DNA"/>
</dbReference>
<feature type="signal peptide" evidence="1">
    <location>
        <begin position="1"/>
        <end position="21"/>
    </location>
</feature>
<dbReference type="OrthoDB" id="10455557at2759"/>
<accession>A0A2G5F441</accession>
<dbReference type="AlphaFoldDB" id="A0A2G5F441"/>
<evidence type="ECO:0000256" key="1">
    <source>
        <dbReference type="SAM" id="SignalP"/>
    </source>
</evidence>
<sequence>MPSLKLVFFVFFLVTISSLTAEASTSSLKFNPLIESCPGSKCPDACCICRATATGHVCSECCEEAHA</sequence>
<evidence type="ECO:0008006" key="4">
    <source>
        <dbReference type="Google" id="ProtNLM"/>
    </source>
</evidence>
<organism evidence="2 3">
    <name type="scientific">Aquilegia coerulea</name>
    <name type="common">Rocky mountain columbine</name>
    <dbReference type="NCBI Taxonomy" id="218851"/>
    <lineage>
        <taxon>Eukaryota</taxon>
        <taxon>Viridiplantae</taxon>
        <taxon>Streptophyta</taxon>
        <taxon>Embryophyta</taxon>
        <taxon>Tracheophyta</taxon>
        <taxon>Spermatophyta</taxon>
        <taxon>Magnoliopsida</taxon>
        <taxon>Ranunculales</taxon>
        <taxon>Ranunculaceae</taxon>
        <taxon>Thalictroideae</taxon>
        <taxon>Aquilegia</taxon>
    </lineage>
</organism>
<dbReference type="Proteomes" id="UP000230069">
    <property type="component" value="Unassembled WGS sequence"/>
</dbReference>
<evidence type="ECO:0000313" key="3">
    <source>
        <dbReference type="Proteomes" id="UP000230069"/>
    </source>
</evidence>
<feature type="chain" id="PRO_5013962528" description="Bowman-Birk serine protease inhibitors family domain-containing protein" evidence="1">
    <location>
        <begin position="22"/>
        <end position="67"/>
    </location>
</feature>